<comment type="similarity">
    <text evidence="2">Belongs to the membrane fusion protein (MFP) (TC 8.A.1) family.</text>
</comment>
<gene>
    <name evidence="7" type="ORF">BD94_2057</name>
</gene>
<comment type="subcellular location">
    <subcellularLocation>
        <location evidence="1">Cell envelope</location>
    </subcellularLocation>
</comment>
<dbReference type="EMBL" id="CP007547">
    <property type="protein sequence ID" value="AIL45832.1"/>
    <property type="molecule type" value="Genomic_DNA"/>
</dbReference>
<evidence type="ECO:0000256" key="3">
    <source>
        <dbReference type="SAM" id="Coils"/>
    </source>
</evidence>
<dbReference type="Gene3D" id="2.40.50.100">
    <property type="match status" value="1"/>
</dbReference>
<feature type="domain" description="Multidrug resistance protein MdtA-like C-terminal permuted SH3" evidence="6">
    <location>
        <begin position="307"/>
        <end position="366"/>
    </location>
</feature>
<dbReference type="SUPFAM" id="SSF111369">
    <property type="entry name" value="HlyD-like secretion proteins"/>
    <property type="match status" value="1"/>
</dbReference>
<dbReference type="InterPro" id="IPR058626">
    <property type="entry name" value="MdtA-like_b-barrel"/>
</dbReference>
<accession>A0A077EE94</accession>
<dbReference type="Gene3D" id="2.40.420.20">
    <property type="match status" value="1"/>
</dbReference>
<protein>
    <submittedName>
        <fullName evidence="7">Putative RND efflux membrane fusion protein</fullName>
    </submittedName>
</protein>
<evidence type="ECO:0000259" key="4">
    <source>
        <dbReference type="Pfam" id="PF25917"/>
    </source>
</evidence>
<dbReference type="eggNOG" id="COG0845">
    <property type="taxonomic scope" value="Bacteria"/>
</dbReference>
<dbReference type="Pfam" id="PF25917">
    <property type="entry name" value="BSH_RND"/>
    <property type="match status" value="1"/>
</dbReference>
<evidence type="ECO:0000256" key="1">
    <source>
        <dbReference type="ARBA" id="ARBA00004196"/>
    </source>
</evidence>
<dbReference type="GO" id="GO:0046677">
    <property type="term" value="P:response to antibiotic"/>
    <property type="evidence" value="ECO:0007669"/>
    <property type="project" value="TreeGrafter"/>
</dbReference>
<dbReference type="Gene3D" id="2.40.30.170">
    <property type="match status" value="1"/>
</dbReference>
<dbReference type="PANTHER" id="PTHR30158">
    <property type="entry name" value="ACRA/E-RELATED COMPONENT OF DRUG EFFLUX TRANSPORTER"/>
    <property type="match status" value="1"/>
</dbReference>
<dbReference type="Proteomes" id="UP000028933">
    <property type="component" value="Chromosome"/>
</dbReference>
<evidence type="ECO:0000259" key="6">
    <source>
        <dbReference type="Pfam" id="PF25967"/>
    </source>
</evidence>
<dbReference type="HOGENOM" id="CLU_018816_2_1_10"/>
<dbReference type="AlphaFoldDB" id="A0A077EE94"/>
<dbReference type="Pfam" id="PF25944">
    <property type="entry name" value="Beta-barrel_RND"/>
    <property type="match status" value="1"/>
</dbReference>
<feature type="domain" description="Multidrug resistance protein MdtA-like beta-barrel" evidence="5">
    <location>
        <begin position="218"/>
        <end position="297"/>
    </location>
</feature>
<evidence type="ECO:0000259" key="5">
    <source>
        <dbReference type="Pfam" id="PF25944"/>
    </source>
</evidence>
<dbReference type="PANTHER" id="PTHR30158:SF23">
    <property type="entry name" value="MULTIDRUG RESISTANCE PROTEIN MEXA"/>
    <property type="match status" value="1"/>
</dbReference>
<dbReference type="STRING" id="1338011.BD94_2057"/>
<dbReference type="InterPro" id="IPR006143">
    <property type="entry name" value="RND_pump_MFP"/>
</dbReference>
<evidence type="ECO:0000313" key="7">
    <source>
        <dbReference type="EMBL" id="AIL45832.1"/>
    </source>
</evidence>
<dbReference type="NCBIfam" id="TIGR01730">
    <property type="entry name" value="RND_mfp"/>
    <property type="match status" value="1"/>
</dbReference>
<reference evidence="7" key="1">
    <citation type="journal article" date="2013" name="Lancet">
        <title>First case of E anophelis outbreak in an intensive-care unit.</title>
        <authorList>
            <person name="Teo J."/>
            <person name="Tan S.Y."/>
            <person name="Tay M."/>
            <person name="Ding Y."/>
            <person name="Kjelleberg S."/>
            <person name="Givskov M."/>
            <person name="Lin R.T."/>
            <person name="Yang L."/>
        </authorList>
    </citation>
    <scope>NUCLEOTIDE SEQUENCE [LARGE SCALE GENOMIC DNA]</scope>
    <source>
        <strain evidence="7">NUHP1</strain>
    </source>
</reference>
<dbReference type="InterPro" id="IPR058627">
    <property type="entry name" value="MdtA-like_C"/>
</dbReference>
<evidence type="ECO:0000256" key="2">
    <source>
        <dbReference type="ARBA" id="ARBA00009477"/>
    </source>
</evidence>
<reference evidence="7" key="2">
    <citation type="journal article" date="2015" name="Genome Biol. Evol.">
        <title>Complete Genome Sequence and Transcriptomic Analysis of the Novel Pathogen Elizabethkingia anophelis in Response to Oxidative Stress.</title>
        <authorList>
            <person name="Li Y."/>
            <person name="Liu Y."/>
            <person name="Chew S.C."/>
            <person name="Tay M."/>
            <person name="Salido M.M."/>
            <person name="Teo J."/>
            <person name="Lauro F.M."/>
            <person name="Givskov M."/>
            <person name="Yang L."/>
        </authorList>
    </citation>
    <scope>NUCLEOTIDE SEQUENCE</scope>
    <source>
        <strain evidence="7">NUHP1</strain>
    </source>
</reference>
<dbReference type="Pfam" id="PF25967">
    <property type="entry name" value="RND-MFP_C"/>
    <property type="match status" value="1"/>
</dbReference>
<proteinExistence type="inferred from homology"/>
<feature type="domain" description="Multidrug resistance protein MdtA-like barrel-sandwich hybrid" evidence="4">
    <location>
        <begin position="67"/>
        <end position="208"/>
    </location>
</feature>
<evidence type="ECO:0000313" key="8">
    <source>
        <dbReference type="Proteomes" id="UP000028933"/>
    </source>
</evidence>
<keyword evidence="3" id="KW-0175">Coiled coil</keyword>
<dbReference type="GO" id="GO:0030313">
    <property type="term" value="C:cell envelope"/>
    <property type="evidence" value="ECO:0007669"/>
    <property type="project" value="UniProtKB-SubCell"/>
</dbReference>
<dbReference type="KEGG" id="eao:BD94_2057"/>
<dbReference type="GO" id="GO:0005886">
    <property type="term" value="C:plasma membrane"/>
    <property type="evidence" value="ECO:0007669"/>
    <property type="project" value="TreeGrafter"/>
</dbReference>
<dbReference type="InterPro" id="IPR058625">
    <property type="entry name" value="MdtA-like_BSH"/>
</dbReference>
<organism evidence="7 8">
    <name type="scientific">Elizabethkingia anophelis NUHP1</name>
    <dbReference type="NCBI Taxonomy" id="1338011"/>
    <lineage>
        <taxon>Bacteria</taxon>
        <taxon>Pseudomonadati</taxon>
        <taxon>Bacteroidota</taxon>
        <taxon>Flavobacteriia</taxon>
        <taxon>Flavobacteriales</taxon>
        <taxon>Weeksellaceae</taxon>
        <taxon>Elizabethkingia</taxon>
    </lineage>
</organism>
<dbReference type="GO" id="GO:0022857">
    <property type="term" value="F:transmembrane transporter activity"/>
    <property type="evidence" value="ECO:0007669"/>
    <property type="project" value="InterPro"/>
</dbReference>
<sequence length="390" mass="42399">MTIKKNTLIAASGLFLLTLNVSCGKGDPKAAAAQQQQKPQPYQFITVEQGPATVYEEFPARLQGKQNIEIRPKIDGFIEDIYVDEGAYVKQGQALFRIRNPQYEQQVRVAEAAIRSAQADVATAQMQVTKTKPLVDKDIISKYELQAAQLALQAKQANLAQAQANLTNARVNEGYTMISSPVTGYVGTLPYRHGSYVNSTTQDPLTTVSNIGSIYAYFSANEKEVLEFLKHATGGSITEKLKNAPNVSLVLSDGSEYKEKGRIESMSGQVDPQTGSFMMRATFPNENGLIRSGYSATLKLPTYLEKVIIIPQKATYEMQGKTFAYIVGADNKVKSTEVKVVRLPDGVSYAVESGLKAGDKVVVEGVGILKDGTEIVPKQTSLTAITPKAN</sequence>
<dbReference type="RefSeq" id="WP_024564333.1">
    <property type="nucleotide sequence ID" value="NZ_CP007547.1"/>
</dbReference>
<name>A0A077EE94_9FLAO</name>
<dbReference type="Gene3D" id="1.10.287.470">
    <property type="entry name" value="Helix hairpin bin"/>
    <property type="match status" value="1"/>
</dbReference>
<feature type="coiled-coil region" evidence="3">
    <location>
        <begin position="100"/>
        <end position="172"/>
    </location>
</feature>